<dbReference type="AlphaFoldDB" id="A0A7Y4A1P5"/>
<evidence type="ECO:0000256" key="1">
    <source>
        <dbReference type="SAM" id="SignalP"/>
    </source>
</evidence>
<feature type="chain" id="PRO_5030536554" evidence="1">
    <location>
        <begin position="20"/>
        <end position="214"/>
    </location>
</feature>
<gene>
    <name evidence="2" type="ORF">F0225_17365</name>
</gene>
<organism evidence="2 3">
    <name type="scientific">Vibrio pectenicida</name>
    <dbReference type="NCBI Taxonomy" id="62763"/>
    <lineage>
        <taxon>Bacteria</taxon>
        <taxon>Pseudomonadati</taxon>
        <taxon>Pseudomonadota</taxon>
        <taxon>Gammaproteobacteria</taxon>
        <taxon>Vibrionales</taxon>
        <taxon>Vibrionaceae</taxon>
        <taxon>Vibrio</taxon>
    </lineage>
</organism>
<proteinExistence type="predicted"/>
<dbReference type="RefSeq" id="WP_171362102.1">
    <property type="nucleotide sequence ID" value="NZ_VTXC01000064.1"/>
</dbReference>
<comment type="caution">
    <text evidence="2">The sequence shown here is derived from an EMBL/GenBank/DDBJ whole genome shotgun (WGS) entry which is preliminary data.</text>
</comment>
<sequence length="214" mass="24590">MKKTLLTIALSASAFSALAQDSNTNTNTNTNTNSSLFVQDKWINLQTNDTDLTKVQAACQVHGSNYHVPNWSQVNGFKREFYKANQERLRDKDSTKYDQLRQFLFDTLIAKPVGYRHQRKFATPYFLVNNFNTPHEMNIELNWSRAKVNYASLNPEPAVSPTTFVPESSADPLHNAVNAFFAELGREKWEEDQRELEKNRNKNPVLNMCVRIDA</sequence>
<dbReference type="Proteomes" id="UP000565719">
    <property type="component" value="Unassembled WGS sequence"/>
</dbReference>
<reference evidence="2 3" key="1">
    <citation type="submission" date="2019-09" db="EMBL/GenBank/DDBJ databases">
        <title>Draft genome sequencing and comparative genomics of hatchery-associated Vibrios.</title>
        <authorList>
            <person name="Kehlet-Delgado H."/>
            <person name="Mueller R.S."/>
        </authorList>
    </citation>
    <scope>NUCLEOTIDE SEQUENCE [LARGE SCALE GENOMIC DNA]</scope>
    <source>
        <strain evidence="2 3">99-46-Y</strain>
    </source>
</reference>
<evidence type="ECO:0000313" key="3">
    <source>
        <dbReference type="Proteomes" id="UP000565719"/>
    </source>
</evidence>
<keyword evidence="1" id="KW-0732">Signal</keyword>
<feature type="signal peptide" evidence="1">
    <location>
        <begin position="1"/>
        <end position="19"/>
    </location>
</feature>
<protein>
    <submittedName>
        <fullName evidence="2">Uncharacterized protein</fullName>
    </submittedName>
</protein>
<dbReference type="EMBL" id="VTXC01000064">
    <property type="protein sequence ID" value="NOH73091.1"/>
    <property type="molecule type" value="Genomic_DNA"/>
</dbReference>
<name>A0A7Y4A1P5_9VIBR</name>
<accession>A0A7Y4A1P5</accession>
<evidence type="ECO:0000313" key="2">
    <source>
        <dbReference type="EMBL" id="NOH73091.1"/>
    </source>
</evidence>